<comment type="subcellular location">
    <subcellularLocation>
        <location evidence="5">Cytoplasm</location>
    </subcellularLocation>
    <subcellularLocation>
        <location evidence="5">Cytoplasm</location>
        <location evidence="5">P-body</location>
    </subcellularLocation>
</comment>
<evidence type="ECO:0000256" key="6">
    <source>
        <dbReference type="SAM" id="MobiDB-lite"/>
    </source>
</evidence>
<feature type="domain" description="RNB" evidence="7">
    <location>
        <begin position="467"/>
        <end position="821"/>
    </location>
</feature>
<evidence type="ECO:0000313" key="9">
    <source>
        <dbReference type="Proteomes" id="UP000233837"/>
    </source>
</evidence>
<dbReference type="SUPFAM" id="SSF50249">
    <property type="entry name" value="Nucleic acid-binding proteins"/>
    <property type="match status" value="3"/>
</dbReference>
<reference evidence="8 9" key="1">
    <citation type="journal article" date="2016" name="Sci. Rep.">
        <title>The Dendrobium catenatum Lindl. genome sequence provides insights into polysaccharide synthase, floral development and adaptive evolution.</title>
        <authorList>
            <person name="Zhang G.Q."/>
            <person name="Xu Q."/>
            <person name="Bian C."/>
            <person name="Tsai W.C."/>
            <person name="Yeh C.M."/>
            <person name="Liu K.W."/>
            <person name="Yoshida K."/>
            <person name="Zhang L.S."/>
            <person name="Chang S.B."/>
            <person name="Chen F."/>
            <person name="Shi Y."/>
            <person name="Su Y.Y."/>
            <person name="Zhang Y.Q."/>
            <person name="Chen L.J."/>
            <person name="Yin Y."/>
            <person name="Lin M."/>
            <person name="Huang H."/>
            <person name="Deng H."/>
            <person name="Wang Z.W."/>
            <person name="Zhu S.L."/>
            <person name="Zhao X."/>
            <person name="Deng C."/>
            <person name="Niu S.C."/>
            <person name="Huang J."/>
            <person name="Wang M."/>
            <person name="Liu G.H."/>
            <person name="Yang H.J."/>
            <person name="Xiao X.J."/>
            <person name="Hsiao Y.Y."/>
            <person name="Wu W.L."/>
            <person name="Chen Y.Y."/>
            <person name="Mitsuda N."/>
            <person name="Ohme-Takagi M."/>
            <person name="Luo Y.B."/>
            <person name="Van de Peer Y."/>
            <person name="Liu Z.J."/>
        </authorList>
    </citation>
    <scope>NUCLEOTIDE SEQUENCE [LARGE SCALE GENOMIC DNA]</scope>
    <source>
        <tissue evidence="8">The whole plant</tissue>
    </source>
</reference>
<keyword evidence="5" id="KW-0378">Hydrolase</keyword>
<feature type="binding site" evidence="5">
    <location>
        <position position="488"/>
    </location>
    <ligand>
        <name>Mg(2+)</name>
        <dbReference type="ChEBI" id="CHEBI:18420"/>
    </ligand>
</feature>
<dbReference type="EC" id="3.1.13.-" evidence="5"/>
<evidence type="ECO:0000313" key="8">
    <source>
        <dbReference type="EMBL" id="PKU74082.1"/>
    </source>
</evidence>
<feature type="region of interest" description="Disordered" evidence="6">
    <location>
        <begin position="39"/>
        <end position="73"/>
    </location>
</feature>
<dbReference type="Gene3D" id="2.40.50.700">
    <property type="match status" value="1"/>
</dbReference>
<dbReference type="STRING" id="906689.A0A2I0WEN7"/>
<comment type="cofactor">
    <cofactor evidence="5">
        <name>Mg(2+)</name>
        <dbReference type="ChEBI" id="CHEBI:18420"/>
    </cofactor>
    <cofactor evidence="5">
        <name>Mn(2+)</name>
        <dbReference type="ChEBI" id="CHEBI:29035"/>
    </cofactor>
</comment>
<dbReference type="PROSITE" id="PS01175">
    <property type="entry name" value="RIBONUCLEASE_II"/>
    <property type="match status" value="1"/>
</dbReference>
<accession>A0A2I0WEN7</accession>
<dbReference type="PANTHER" id="PTHR23355:SF9">
    <property type="entry name" value="DIS3-LIKE EXONUCLEASE 2"/>
    <property type="match status" value="1"/>
</dbReference>
<evidence type="ECO:0000256" key="5">
    <source>
        <dbReference type="HAMAP-Rule" id="MF_03045"/>
    </source>
</evidence>
<dbReference type="InterPro" id="IPR028591">
    <property type="entry name" value="DIS3L2"/>
</dbReference>
<keyword evidence="4 5" id="KW-0694">RNA-binding</keyword>
<dbReference type="GO" id="GO:0000175">
    <property type="term" value="F:3'-5'-RNA exonuclease activity"/>
    <property type="evidence" value="ECO:0007669"/>
    <property type="project" value="UniProtKB-UniRule"/>
</dbReference>
<evidence type="ECO:0000259" key="7">
    <source>
        <dbReference type="SMART" id="SM00955"/>
    </source>
</evidence>
<keyword evidence="9" id="KW-1185">Reference proteome</keyword>
<comment type="similarity">
    <text evidence="5">Belongs to the RNR ribonuclease family. DIS3L2 subfamily.</text>
</comment>
<dbReference type="PANTHER" id="PTHR23355">
    <property type="entry name" value="RIBONUCLEASE"/>
    <property type="match status" value="1"/>
</dbReference>
<dbReference type="GO" id="GO:0003723">
    <property type="term" value="F:RNA binding"/>
    <property type="evidence" value="ECO:0007669"/>
    <property type="project" value="UniProtKB-KW"/>
</dbReference>
<name>A0A2I0WEN7_9ASPA</name>
<sequence length="1107" mass="123742">MRNPEKNGWESPDKASLNDLGWLKQRGIQGSRKAFFAIPLNPRNGKGRKKMKAAGLSPQGQNPTDASNYTSCTGSGSAADLDITLFFFSFSFQSSAGFDMMKIGEYAYYSKKQERQNRRSMQTSVESGAAKANLKVARREASPLLPLPLPSPSSSETTSSTYSRRKYFTPYLSEKAIEVAIARGNAFKAIFRVNAHNRLDAYCTIEGVPVDLLIKGFEAQNRAIEGDVVAVAFDPVANWTRFKGPNVNTLLNFVSANESCSSSGRSEGIDVTDANCSSEQGEVNRAVARMCSMINYNPSKRPTGRVLAILKNSPKRASVIGFLSVKQSHEDDEGLGRLVDGRFSKKSKNQLAEQEVEWIWLVHTDPRFPKMVVSVRTLPDSVKERVKAGDVTVERELVSAEIYEWNEDTLHPHARVVNVFGRGGEIEPRIGAILFENSICAAEYSTESLACIPDRPWKIPDEEFKTRRDLRNICSFTIDPSHAIDLDDALSVEILSDEVLRIGVHIADVSYFVLPDTTLDAEAQARSTSVYMLQRKLPMLPPDLSQELCSLSPGEDKLAFSIIWDINLSGEIIDRWIGRSIITSCCKLSYEFVQALIDKSFDADEVFLSSSIGTELYGYFSLKDVIESLKILYEISSRLRKTRFNDGALQLETVKISFLFDEYGIPYDSIISERMESCSIVEEFMLLANRSVAEVISQAFPDCSLLRRHPEPILRKLTEFERFCSKHGFELDTSSSGQLQLSLLKIKEVIKNDPVLFDIINSYASKPMQQAVYFCTGDLKGRKNEWAHYALNVPLYTHFTSPIRRYPDIIVHRTLCAVLHAEKMYLKRSVDKLESSETEIMSTYFAGLRFNKHAAESAFGREALSASALKFKIPDGDALGELAAHCNERTLASRRAEEAGEKLYIWALLKQKETPLVTEARVLALGPRFMSVYIQNFGMELRIHYDEVKCLAVEWLEMTGLLVLDLIRSKIIQRMDSLENFRPLEDVVLLTYPSVSDLDEEGTEAISFGVDEEGTETISYGACSANVTPSVFSEKRKLEAVFFPLVLQNLSSVPVALHAVGGDDGPIGIEAKLYIYLTPISTSNNTNPKWYADSGAQRCFVICCSLL</sequence>
<dbReference type="Gene3D" id="2.40.50.690">
    <property type="match status" value="1"/>
</dbReference>
<dbReference type="InterPro" id="IPR022966">
    <property type="entry name" value="RNase_II/R_CS"/>
</dbReference>
<dbReference type="Pfam" id="PF17849">
    <property type="entry name" value="OB_Dis3"/>
    <property type="match status" value="1"/>
</dbReference>
<feature type="binding site" evidence="5">
    <location>
        <position position="479"/>
    </location>
    <ligand>
        <name>Mg(2+)</name>
        <dbReference type="ChEBI" id="CHEBI:18420"/>
    </ligand>
</feature>
<dbReference type="GO" id="GO:0000956">
    <property type="term" value="P:nuclear-transcribed mRNA catabolic process"/>
    <property type="evidence" value="ECO:0007669"/>
    <property type="project" value="UniProtKB-UniRule"/>
</dbReference>
<keyword evidence="5" id="KW-0269">Exonuclease</keyword>
<dbReference type="AlphaFoldDB" id="A0A2I0WEN7"/>
<dbReference type="EMBL" id="KZ502696">
    <property type="protein sequence ID" value="PKU74082.1"/>
    <property type="molecule type" value="Genomic_DNA"/>
</dbReference>
<dbReference type="InterPro" id="IPR041505">
    <property type="entry name" value="Dis3_CSD2"/>
</dbReference>
<feature type="site" description="Important for catalytic activity" evidence="5">
    <location>
        <position position="487"/>
    </location>
</feature>
<dbReference type="InterPro" id="IPR012340">
    <property type="entry name" value="NA-bd_OB-fold"/>
</dbReference>
<dbReference type="GO" id="GO:1990074">
    <property type="term" value="P:polyuridylation-dependent mRNA catabolic process"/>
    <property type="evidence" value="ECO:0007669"/>
    <property type="project" value="UniProtKB-UniRule"/>
</dbReference>
<feature type="compositionally biased region" description="Polar residues" evidence="6">
    <location>
        <begin position="58"/>
        <end position="73"/>
    </location>
</feature>
<keyword evidence="5" id="KW-0464">Manganese</keyword>
<comment type="function">
    <text evidence="5">3'-5'-exoribonuclease that specifically recognizes RNAs polyuridylated at their 3' end and mediates their degradation. Component of an exosome-independent RNA degradation pathway that mediates degradation of cytoplasmic mRNAs that have been deadenylated and subsequently uridylated at their 3'.</text>
</comment>
<gene>
    <name evidence="8" type="primary">RNR1</name>
    <name evidence="8" type="ORF">MA16_Dca019801</name>
</gene>
<keyword evidence="2 5" id="KW-0479">Metal-binding</keyword>
<dbReference type="HAMAP" id="MF_03045">
    <property type="entry name" value="DIS3L2"/>
    <property type="match status" value="1"/>
</dbReference>
<evidence type="ECO:0000256" key="4">
    <source>
        <dbReference type="ARBA" id="ARBA00022884"/>
    </source>
</evidence>
<evidence type="ECO:0000256" key="2">
    <source>
        <dbReference type="ARBA" id="ARBA00022723"/>
    </source>
</evidence>
<keyword evidence="3 5" id="KW-0460">Magnesium</keyword>
<protein>
    <recommendedName>
        <fullName evidence="5">DIS3-like exonuclease 2</fullName>
        <ecNumber evidence="5">3.1.13.-</ecNumber>
    </recommendedName>
</protein>
<dbReference type="InterPro" id="IPR050180">
    <property type="entry name" value="RNR_Ribonuclease"/>
</dbReference>
<evidence type="ECO:0000256" key="1">
    <source>
        <dbReference type="ARBA" id="ARBA00022490"/>
    </source>
</evidence>
<dbReference type="Pfam" id="PF00773">
    <property type="entry name" value="RNB"/>
    <property type="match status" value="1"/>
</dbReference>
<dbReference type="GO" id="GO:0046872">
    <property type="term" value="F:metal ion binding"/>
    <property type="evidence" value="ECO:0007669"/>
    <property type="project" value="UniProtKB-KW"/>
</dbReference>
<proteinExistence type="inferred from homology"/>
<dbReference type="InterPro" id="IPR001900">
    <property type="entry name" value="RNase_II/R"/>
</dbReference>
<dbReference type="GO" id="GO:0000932">
    <property type="term" value="C:P-body"/>
    <property type="evidence" value="ECO:0007669"/>
    <property type="project" value="UniProtKB-SubCell"/>
</dbReference>
<dbReference type="Proteomes" id="UP000233837">
    <property type="component" value="Unassembled WGS sequence"/>
</dbReference>
<organism evidence="8 9">
    <name type="scientific">Dendrobium catenatum</name>
    <dbReference type="NCBI Taxonomy" id="906689"/>
    <lineage>
        <taxon>Eukaryota</taxon>
        <taxon>Viridiplantae</taxon>
        <taxon>Streptophyta</taxon>
        <taxon>Embryophyta</taxon>
        <taxon>Tracheophyta</taxon>
        <taxon>Spermatophyta</taxon>
        <taxon>Magnoliopsida</taxon>
        <taxon>Liliopsida</taxon>
        <taxon>Asparagales</taxon>
        <taxon>Orchidaceae</taxon>
        <taxon>Epidendroideae</taxon>
        <taxon>Malaxideae</taxon>
        <taxon>Dendrobiinae</taxon>
        <taxon>Dendrobium</taxon>
    </lineage>
</organism>
<keyword evidence="1 5" id="KW-0963">Cytoplasm</keyword>
<dbReference type="SMART" id="SM00955">
    <property type="entry name" value="RNB"/>
    <property type="match status" value="1"/>
</dbReference>
<reference evidence="8 9" key="2">
    <citation type="journal article" date="2017" name="Nature">
        <title>The Apostasia genome and the evolution of orchids.</title>
        <authorList>
            <person name="Zhang G.Q."/>
            <person name="Liu K.W."/>
            <person name="Li Z."/>
            <person name="Lohaus R."/>
            <person name="Hsiao Y.Y."/>
            <person name="Niu S.C."/>
            <person name="Wang J.Y."/>
            <person name="Lin Y.C."/>
            <person name="Xu Q."/>
            <person name="Chen L.J."/>
            <person name="Yoshida K."/>
            <person name="Fujiwara S."/>
            <person name="Wang Z.W."/>
            <person name="Zhang Y.Q."/>
            <person name="Mitsuda N."/>
            <person name="Wang M."/>
            <person name="Liu G.H."/>
            <person name="Pecoraro L."/>
            <person name="Huang H.X."/>
            <person name="Xiao X.J."/>
            <person name="Lin M."/>
            <person name="Wu X.Y."/>
            <person name="Wu W.L."/>
            <person name="Chen Y.Y."/>
            <person name="Chang S.B."/>
            <person name="Sakamoto S."/>
            <person name="Ohme-Takagi M."/>
            <person name="Yagi M."/>
            <person name="Zeng S.J."/>
            <person name="Shen C.Y."/>
            <person name="Yeh C.M."/>
            <person name="Luo Y.B."/>
            <person name="Tsai W.C."/>
            <person name="Van de Peer Y."/>
            <person name="Liu Z.J."/>
        </authorList>
    </citation>
    <scope>NUCLEOTIDE SEQUENCE [LARGE SCALE GENOMIC DNA]</scope>
    <source>
        <tissue evidence="8">The whole plant</tissue>
    </source>
</reference>
<keyword evidence="5" id="KW-0540">Nuclease</keyword>
<evidence type="ECO:0000256" key="3">
    <source>
        <dbReference type="ARBA" id="ARBA00022842"/>
    </source>
</evidence>